<evidence type="ECO:0000256" key="4">
    <source>
        <dbReference type="ARBA" id="ARBA00012728"/>
    </source>
</evidence>
<gene>
    <name evidence="12" type="ORF">C2E21_9155</name>
</gene>
<dbReference type="SUPFAM" id="SSF54928">
    <property type="entry name" value="RNA-binding domain, RBD"/>
    <property type="match status" value="1"/>
</dbReference>
<dbReference type="InterPro" id="IPR005845">
    <property type="entry name" value="A-D-PHexomutase_a/b/a-II"/>
</dbReference>
<dbReference type="PRINTS" id="PR00509">
    <property type="entry name" value="PGMPMM"/>
</dbReference>
<dbReference type="PANTHER" id="PTHR42946:SF1">
    <property type="entry name" value="PHOSPHOGLUCOMUTASE (ALPHA-D-GLUCOSE-1,6-BISPHOSPHATE-DEPENDENT)"/>
    <property type="match status" value="1"/>
</dbReference>
<comment type="similarity">
    <text evidence="3">Belongs to the phosphohexose mutase family.</text>
</comment>
<sequence length="1023" mass="107707">MLITAASMGAGALCTQQGPRQGVAPRPAALQRRAGYNPPLHREPASPAAPARALLQPLPPPAAQPARRVATRATAEAAAAAVDPNTLKAYLRVQNGSDVRGVALDSNPAEPVTLTPSMMFFIGNAFAEWLAAKTGRPISSLRVSVGRDPRLSSPLMAASLAAGLAAAGAGVARFGPCTTPAMFMSCILPGHEYDGAVMITASHLPVNRNGAKFCTGEGGLEKKDITQLLTRAAELAQEAEQRPSDRHTDAAFVITAALQASRSLVSYVDFLPEYAAYLRELMKRSIAHPTNYDAPLTGFKIVVDPGNGGGAFIADQVLGPLGADVSGSINLEPDGSFPNHMPNPEDKQAVAATRAAVLDSNADLGIMLDTDVDRSGVVDRSGNGINRNRYIALMSAITLRENPGETIVTDSCTSNGLATFIRGLGGKHFRYKKGYKNMVNRSCHSRPYKKGYKNIINKGQELNAAGVPCPLMMETSGHGAMRENYFLDDGAYGALKIVIEMVRRRLEGQGDIADLLKELREPAEAMEIRVAIQASDVRAEGERVTAAFKQWVDAGCGGASHWRLEDENYEGWRVKVLEGDGKEGWLLLRPSLHDPDIVVNVESEQAGGMKAILQHLLEFFKEHPEFQAADSTALVLERLRQQLAGASGPGSSLGGLCAADHFAQAASRGSGPRLFCGHVPPECSEELVKAHFSQWGHVMDVYFPKRKDTFRRRPFCFVTFARLEDAQRALAESPMNICGIPIKQLNLVEDRADYYKHRHQAAQSALVQALQTLALLGNDGQAAAAALAAAPALAPQAPAPAPPAMDLGELAALLSLESAQSAQMNAAARPQPFPMHQPMNMAGMNAYAEPSMAPRYSSGNSLPPFANLPGFSQAGLTAQASAGMAMPAAQPAYMAAPPAQPAFPPASAAALAAALAGPLGGAPRLPTGTSSPFSTLDAQAHPSASSSPPKSDLVGLPTGLPLMAPRSSLGSGSSGSASPDLDTAAANRLAMWQLQNELLADNAAAPADWPAAAPRMPATATVN</sequence>
<feature type="region of interest" description="Disordered" evidence="10">
    <location>
        <begin position="34"/>
        <end position="66"/>
    </location>
</feature>
<evidence type="ECO:0000256" key="5">
    <source>
        <dbReference type="ARBA" id="ARBA00022526"/>
    </source>
</evidence>
<dbReference type="EC" id="5.4.2.2" evidence="4"/>
<dbReference type="GO" id="GO:0003723">
    <property type="term" value="F:RNA binding"/>
    <property type="evidence" value="ECO:0007669"/>
    <property type="project" value="UniProtKB-UniRule"/>
</dbReference>
<dbReference type="CDD" id="cd03089">
    <property type="entry name" value="PMM_PGM"/>
    <property type="match status" value="1"/>
</dbReference>
<dbReference type="InterPro" id="IPR005841">
    <property type="entry name" value="Alpha-D-phosphohexomutase_SF"/>
</dbReference>
<evidence type="ECO:0000256" key="7">
    <source>
        <dbReference type="ARBA" id="ARBA00049318"/>
    </source>
</evidence>
<dbReference type="InterPro" id="IPR050060">
    <property type="entry name" value="Phosphoglucosamine_mutase"/>
</dbReference>
<evidence type="ECO:0000256" key="3">
    <source>
        <dbReference type="ARBA" id="ARBA00010231"/>
    </source>
</evidence>
<dbReference type="InterPro" id="IPR012677">
    <property type="entry name" value="Nucleotide-bd_a/b_plait_sf"/>
</dbReference>
<evidence type="ECO:0000256" key="10">
    <source>
        <dbReference type="SAM" id="MobiDB-lite"/>
    </source>
</evidence>
<keyword evidence="5" id="KW-0119">Carbohydrate metabolism</keyword>
<dbReference type="InterPro" id="IPR000504">
    <property type="entry name" value="RRM_dom"/>
</dbReference>
<dbReference type="Proteomes" id="UP000239899">
    <property type="component" value="Unassembled WGS sequence"/>
</dbReference>
<comment type="catalytic activity">
    <reaction evidence="1">
        <text>alpha-D-glucose 1-phosphate = alpha-D-glucose 6-phosphate</text>
        <dbReference type="Rhea" id="RHEA:23536"/>
        <dbReference type="ChEBI" id="CHEBI:58225"/>
        <dbReference type="ChEBI" id="CHEBI:58601"/>
        <dbReference type="EC" id="5.4.2.2"/>
    </reaction>
</comment>
<dbReference type="Gene3D" id="3.30.70.330">
    <property type="match status" value="1"/>
</dbReference>
<dbReference type="Pfam" id="PF00076">
    <property type="entry name" value="RRM_1"/>
    <property type="match status" value="1"/>
</dbReference>
<dbReference type="OrthoDB" id="1743979at2759"/>
<dbReference type="SMART" id="SM00360">
    <property type="entry name" value="RRM"/>
    <property type="match status" value="1"/>
</dbReference>
<keyword evidence="9" id="KW-0694">RNA-binding</keyword>
<proteinExistence type="inferred from homology"/>
<dbReference type="InterPro" id="IPR016055">
    <property type="entry name" value="A-D-PHexomutase_a/b/a-I/II/III"/>
</dbReference>
<dbReference type="InterPro" id="IPR005844">
    <property type="entry name" value="A-D-PHexomutase_a/b/a-I"/>
</dbReference>
<evidence type="ECO:0000256" key="9">
    <source>
        <dbReference type="PROSITE-ProRule" id="PRU00176"/>
    </source>
</evidence>
<dbReference type="FunFam" id="3.40.120.10:FF:000010">
    <property type="entry name" value="phosphomannomutase/phosphoglucomutase isoform X1"/>
    <property type="match status" value="1"/>
</dbReference>
<comment type="cofactor">
    <cofactor evidence="2">
        <name>Mg(2+)</name>
        <dbReference type="ChEBI" id="CHEBI:18420"/>
    </cofactor>
</comment>
<evidence type="ECO:0000313" key="13">
    <source>
        <dbReference type="Proteomes" id="UP000239899"/>
    </source>
</evidence>
<feature type="compositionally biased region" description="Polar residues" evidence="10">
    <location>
        <begin position="927"/>
        <end position="937"/>
    </location>
</feature>
<comment type="caution">
    <text evidence="12">The sequence shown here is derived from an EMBL/GenBank/DDBJ whole genome shotgun (WGS) entry which is preliminary data.</text>
</comment>
<comment type="catalytic activity">
    <reaction evidence="7">
        <text>alpha-D-glucose 1,6-bisphosphate + L-seryl-[protein] = O-phospho-L-seryl-[protein] + alpha-D-glucose 6-phosphate</text>
        <dbReference type="Rhea" id="RHEA:68752"/>
        <dbReference type="Rhea" id="RHEA-COMP:9863"/>
        <dbReference type="Rhea" id="RHEA-COMP:11604"/>
        <dbReference type="ChEBI" id="CHEBI:29999"/>
        <dbReference type="ChEBI" id="CHEBI:58225"/>
        <dbReference type="ChEBI" id="CHEBI:58392"/>
        <dbReference type="ChEBI" id="CHEBI:83421"/>
    </reaction>
</comment>
<dbReference type="Gene3D" id="3.40.120.10">
    <property type="entry name" value="Alpha-D-Glucose-1,6-Bisphosphate, subunit A, domain 3"/>
    <property type="match status" value="3"/>
</dbReference>
<dbReference type="Pfam" id="PF02880">
    <property type="entry name" value="PGM_PMM_III"/>
    <property type="match status" value="1"/>
</dbReference>
<keyword evidence="5" id="KW-0313">Glucose metabolism</keyword>
<dbReference type="EMBL" id="LHPG02000025">
    <property type="protein sequence ID" value="PRW20212.1"/>
    <property type="molecule type" value="Genomic_DNA"/>
</dbReference>
<feature type="compositionally biased region" description="Low complexity" evidence="10">
    <location>
        <begin position="942"/>
        <end position="951"/>
    </location>
</feature>
<evidence type="ECO:0000256" key="8">
    <source>
        <dbReference type="ARBA" id="ARBA00049409"/>
    </source>
</evidence>
<protein>
    <recommendedName>
        <fullName evidence="4">phosphoglucomutase (alpha-D-glucose-1,6-bisphosphate-dependent)</fullName>
        <ecNumber evidence="4">5.4.2.2</ecNumber>
    </recommendedName>
</protein>
<dbReference type="GO" id="GO:0006006">
    <property type="term" value="P:glucose metabolic process"/>
    <property type="evidence" value="ECO:0007669"/>
    <property type="project" value="UniProtKB-KW"/>
</dbReference>
<accession>A0A2P6TC85</accession>
<evidence type="ECO:0000313" key="12">
    <source>
        <dbReference type="EMBL" id="PRW20212.1"/>
    </source>
</evidence>
<dbReference type="SUPFAM" id="SSF53738">
    <property type="entry name" value="Phosphoglucomutase, first 3 domains"/>
    <property type="match status" value="3"/>
</dbReference>
<keyword evidence="6" id="KW-0597">Phosphoprotein</keyword>
<dbReference type="PANTHER" id="PTHR42946">
    <property type="entry name" value="PHOSPHOHEXOSE MUTASE"/>
    <property type="match status" value="1"/>
</dbReference>
<organism evidence="12 13">
    <name type="scientific">Chlorella sorokiniana</name>
    <name type="common">Freshwater green alga</name>
    <dbReference type="NCBI Taxonomy" id="3076"/>
    <lineage>
        <taxon>Eukaryota</taxon>
        <taxon>Viridiplantae</taxon>
        <taxon>Chlorophyta</taxon>
        <taxon>core chlorophytes</taxon>
        <taxon>Trebouxiophyceae</taxon>
        <taxon>Chlorellales</taxon>
        <taxon>Chlorellaceae</taxon>
        <taxon>Chlorella clade</taxon>
        <taxon>Chlorella</taxon>
    </lineage>
</organism>
<dbReference type="GO" id="GO:0004615">
    <property type="term" value="F:phosphomannomutase activity"/>
    <property type="evidence" value="ECO:0007669"/>
    <property type="project" value="TreeGrafter"/>
</dbReference>
<evidence type="ECO:0000256" key="1">
    <source>
        <dbReference type="ARBA" id="ARBA00000443"/>
    </source>
</evidence>
<dbReference type="InterPro" id="IPR035979">
    <property type="entry name" value="RBD_domain_sf"/>
</dbReference>
<dbReference type="Pfam" id="PF02879">
    <property type="entry name" value="PGM_PMM_II"/>
    <property type="match status" value="1"/>
</dbReference>
<feature type="compositionally biased region" description="Low complexity" evidence="10">
    <location>
        <begin position="45"/>
        <end position="56"/>
    </location>
</feature>
<name>A0A2P6TC85_CHLSO</name>
<keyword evidence="13" id="KW-1185">Reference proteome</keyword>
<dbReference type="Pfam" id="PF02878">
    <property type="entry name" value="PGM_PMM_I"/>
    <property type="match status" value="1"/>
</dbReference>
<comment type="catalytic activity">
    <reaction evidence="8">
        <text>O-phospho-L-seryl-[protein] + alpha-D-glucose 1-phosphate = alpha-D-glucose 1,6-bisphosphate + L-seryl-[protein]</text>
        <dbReference type="Rhea" id="RHEA:68748"/>
        <dbReference type="Rhea" id="RHEA-COMP:9863"/>
        <dbReference type="Rhea" id="RHEA-COMP:11604"/>
        <dbReference type="ChEBI" id="CHEBI:29999"/>
        <dbReference type="ChEBI" id="CHEBI:58392"/>
        <dbReference type="ChEBI" id="CHEBI:58601"/>
        <dbReference type="ChEBI" id="CHEBI:83421"/>
    </reaction>
</comment>
<reference evidence="12 13" key="1">
    <citation type="journal article" date="2018" name="Plant J.">
        <title>Genome sequences of Chlorella sorokiniana UTEX 1602 and Micractinium conductrix SAG 241.80: implications to maltose excretion by a green alga.</title>
        <authorList>
            <person name="Arriola M.B."/>
            <person name="Velmurugan N."/>
            <person name="Zhang Y."/>
            <person name="Plunkett M.H."/>
            <person name="Hondzo H."/>
            <person name="Barney B.M."/>
        </authorList>
    </citation>
    <scope>NUCLEOTIDE SEQUENCE [LARGE SCALE GENOMIC DNA]</scope>
    <source>
        <strain evidence="13">UTEX 1602</strain>
    </source>
</reference>
<evidence type="ECO:0000259" key="11">
    <source>
        <dbReference type="PROSITE" id="PS50102"/>
    </source>
</evidence>
<feature type="region of interest" description="Disordered" evidence="10">
    <location>
        <begin position="923"/>
        <end position="981"/>
    </location>
</feature>
<dbReference type="PROSITE" id="PS50102">
    <property type="entry name" value="RRM"/>
    <property type="match status" value="1"/>
</dbReference>
<evidence type="ECO:0000256" key="6">
    <source>
        <dbReference type="ARBA" id="ARBA00022553"/>
    </source>
</evidence>
<feature type="compositionally biased region" description="Low complexity" evidence="10">
    <location>
        <begin position="967"/>
        <end position="978"/>
    </location>
</feature>
<dbReference type="AlphaFoldDB" id="A0A2P6TC85"/>
<dbReference type="InterPro" id="IPR005846">
    <property type="entry name" value="A-D-PHexomutase_a/b/a-III"/>
</dbReference>
<dbReference type="STRING" id="3076.A0A2P6TC85"/>
<feature type="domain" description="RRM" evidence="11">
    <location>
        <begin position="672"/>
        <end position="752"/>
    </location>
</feature>
<evidence type="ECO:0000256" key="2">
    <source>
        <dbReference type="ARBA" id="ARBA00001946"/>
    </source>
</evidence>
<dbReference type="CDD" id="cd00590">
    <property type="entry name" value="RRM_SF"/>
    <property type="match status" value="1"/>
</dbReference>
<dbReference type="GO" id="GO:0004614">
    <property type="term" value="F:phosphoglucomutase activity"/>
    <property type="evidence" value="ECO:0007669"/>
    <property type="project" value="UniProtKB-EC"/>
</dbReference>